<dbReference type="RefSeq" id="WP_048597370.1">
    <property type="nucleotide sequence ID" value="NZ_CBFHGK010000003.1"/>
</dbReference>
<dbReference type="InterPro" id="IPR021323">
    <property type="entry name" value="DUF2927"/>
</dbReference>
<dbReference type="EMBL" id="CVQV01000002">
    <property type="protein sequence ID" value="CRK74059.1"/>
    <property type="molecule type" value="Genomic_DNA"/>
</dbReference>
<evidence type="ECO:0008006" key="3">
    <source>
        <dbReference type="Google" id="ProtNLM"/>
    </source>
</evidence>
<proteinExistence type="predicted"/>
<dbReference type="Proteomes" id="UP000048949">
    <property type="component" value="Unassembled WGS sequence"/>
</dbReference>
<dbReference type="PROSITE" id="PS51257">
    <property type="entry name" value="PROKAR_LIPOPROTEIN"/>
    <property type="match status" value="1"/>
</dbReference>
<evidence type="ECO:0000313" key="2">
    <source>
        <dbReference type="Proteomes" id="UP000048949"/>
    </source>
</evidence>
<protein>
    <recommendedName>
        <fullName evidence="3">ATP-dependent transcriptional regulator</fullName>
    </recommendedName>
</protein>
<accession>A0A0U1NHS0</accession>
<dbReference type="OrthoDB" id="7823193at2"/>
<keyword evidence="2" id="KW-1185">Reference proteome</keyword>
<reference evidence="1 2" key="1">
    <citation type="submission" date="2015-04" db="EMBL/GenBank/DDBJ databases">
        <authorList>
            <person name="Syromyatnikov M.Y."/>
            <person name="Popov V.N."/>
        </authorList>
    </citation>
    <scope>NUCLEOTIDE SEQUENCE [LARGE SCALE GENOMIC DNA]</scope>
    <source>
        <strain evidence="1 2">CECT 5292</strain>
    </source>
</reference>
<dbReference type="STRING" id="282199.GCA_001049735_00083"/>
<dbReference type="AlphaFoldDB" id="A0A0U1NHS0"/>
<name>A0A0U1NHS0_9RHOB</name>
<gene>
    <name evidence="1" type="ORF">NIG5292_00083</name>
</gene>
<organism evidence="1 2">
    <name type="scientific">Nereida ignava</name>
    <dbReference type="NCBI Taxonomy" id="282199"/>
    <lineage>
        <taxon>Bacteria</taxon>
        <taxon>Pseudomonadati</taxon>
        <taxon>Pseudomonadota</taxon>
        <taxon>Alphaproteobacteria</taxon>
        <taxon>Rhodobacterales</taxon>
        <taxon>Roseobacteraceae</taxon>
        <taxon>Nereida</taxon>
    </lineage>
</organism>
<dbReference type="Pfam" id="PF11150">
    <property type="entry name" value="DUF2927"/>
    <property type="match status" value="1"/>
</dbReference>
<evidence type="ECO:0000313" key="1">
    <source>
        <dbReference type="EMBL" id="CRK74059.1"/>
    </source>
</evidence>
<sequence length="453" mass="49698">MRSIVFAGLFALSSCAPTNTNSVTSRAAVDMPAVKVFATPRPRRPVRSNREIARDFMDLTFRLESGRTVPVFTRFEGPIEVRLSGDDLPATITRDLETLLRRLRNEAGIPISRTDTDNAQINIEIIPARQLKSLVPNAACFVVPGVATWDAYKKARRSDALDWTQLQTRSRIAVFLPSGTSPQEIRDCLHEEVAQGLGPLNDLYRLSDSTFNDDNFHTVLTGFDMLILRATYAPELRSGMSPAQVRARLPAILARLNPRGQGIGNRQRTSTPRTWSDAVTTALSRRSSVPARIKSINEAMRIAQAEGWTDARSALGHFIKGRLHMGSDNARAFSHFRQADAIYATLPDAALQRAHVGVHMAAFSLTQGDGEAAVAWVDRHLNAAQTSENAALLATLMMLKAEGLSQQGRASAAQLVRVDSLGWARYGFGTEKEVSARLKEIASLSPQIWRSGG</sequence>